<proteinExistence type="predicted"/>
<name>A0A211YNV2_9CREN</name>
<sequence length="68" mass="6810">TTLFLAPPWSGIAGLLALLGTGLAVAIAATLVDAAAPRLRLVDVGRASWTAIVPCSFIIAALALIVKG</sequence>
<organism evidence="2 3">
    <name type="scientific">Pyrodictium delaneyi</name>
    <dbReference type="NCBI Taxonomy" id="1273541"/>
    <lineage>
        <taxon>Archaea</taxon>
        <taxon>Thermoproteota</taxon>
        <taxon>Thermoprotei</taxon>
        <taxon>Desulfurococcales</taxon>
        <taxon>Pyrodictiaceae</taxon>
        <taxon>Pyrodictium</taxon>
    </lineage>
</organism>
<evidence type="ECO:0000313" key="2">
    <source>
        <dbReference type="EMBL" id="OWJ54537.1"/>
    </source>
</evidence>
<feature type="transmembrane region" description="Helical" evidence="1">
    <location>
        <begin position="12"/>
        <end position="35"/>
    </location>
</feature>
<gene>
    <name evidence="2" type="ORF">Pdsh_06675</name>
</gene>
<dbReference type="AlphaFoldDB" id="A0A211YNV2"/>
<evidence type="ECO:0000313" key="3">
    <source>
        <dbReference type="Proteomes" id="UP000196694"/>
    </source>
</evidence>
<protein>
    <submittedName>
        <fullName evidence="2">Uncharacterized protein</fullName>
    </submittedName>
</protein>
<dbReference type="EMBL" id="NCQP01000004">
    <property type="protein sequence ID" value="OWJ54537.1"/>
    <property type="molecule type" value="Genomic_DNA"/>
</dbReference>
<feature type="transmembrane region" description="Helical" evidence="1">
    <location>
        <begin position="47"/>
        <end position="66"/>
    </location>
</feature>
<keyword evidence="3" id="KW-1185">Reference proteome</keyword>
<keyword evidence="1" id="KW-0812">Transmembrane</keyword>
<keyword evidence="1" id="KW-1133">Transmembrane helix</keyword>
<reference evidence="2 3" key="1">
    <citation type="submission" date="2017-05" db="EMBL/GenBank/DDBJ databases">
        <title>The draft genome of the hyperthermophilic archaeon 'Pyrodictium delaneyi strain Hulk', an iron and nitrate reducer, reveals the capacity for sulfate reduction.</title>
        <authorList>
            <person name="Demey L.M."/>
            <person name="Miller C."/>
            <person name="Manzella M."/>
            <person name="Reguera G."/>
            <person name="Kashefi K."/>
        </authorList>
    </citation>
    <scope>NUCLEOTIDE SEQUENCE [LARGE SCALE GENOMIC DNA]</scope>
    <source>
        <strain evidence="2 3">Hulk</strain>
    </source>
</reference>
<feature type="non-terminal residue" evidence="2">
    <location>
        <position position="1"/>
    </location>
</feature>
<dbReference type="Proteomes" id="UP000196694">
    <property type="component" value="Unassembled WGS sequence"/>
</dbReference>
<comment type="caution">
    <text evidence="2">The sequence shown here is derived from an EMBL/GenBank/DDBJ whole genome shotgun (WGS) entry which is preliminary data.</text>
</comment>
<evidence type="ECO:0000256" key="1">
    <source>
        <dbReference type="SAM" id="Phobius"/>
    </source>
</evidence>
<keyword evidence="1" id="KW-0472">Membrane</keyword>
<accession>A0A211YNV2</accession>